<dbReference type="Gene3D" id="3.80.10.10">
    <property type="entry name" value="Ribonuclease Inhibitor"/>
    <property type="match status" value="2"/>
</dbReference>
<dbReference type="InterPro" id="IPR032675">
    <property type="entry name" value="LRR_dom_sf"/>
</dbReference>
<sequence length="436" mass="49503">MHHLLRGNWLSKAKEANSPPVNSKGSASKSSHYTSMVLQLADHLDKQDECFPHIHGNNTVSSSSLKKIYGELCSFVSFDSREGPVPGEEIGNFFLKCIAVGCFKKLQVVDLEGVFRPKLPDSIEKLTPLRYLGLRWTYLQTLPSSIGKLLNLRTLDLKRTYISTLPVSLWKMKQLQLLYLSEIFCCKFVPPRNNNTLIDIQTLWGAYVNEETPIKDGLDRLINLRKLGLAFQLILLEQKSLANWITKLNYLESLRLRSLDHEAAQASNIYLLPLSGLKKLSSIYLFGRIVNPVIMDNFPKSLTEITLSVSGLIEDPMPKLEKLPILRILGLYAGSYCGRKMVCSSGGIPLLRILKLWELEELDEWTVVEGTLTILRQVEIRSCNKLEMIPDGLKFLLHCRELMITNMPDEFKARISESQGQDWHKIAHVPSIIIKD</sequence>
<name>A0ABC8U920_9AQUA</name>
<dbReference type="EMBL" id="CAUOFW020006614">
    <property type="protein sequence ID" value="CAK9175471.1"/>
    <property type="molecule type" value="Genomic_DNA"/>
</dbReference>
<keyword evidence="1" id="KW-0677">Repeat</keyword>
<evidence type="ECO:0000259" key="2">
    <source>
        <dbReference type="Pfam" id="PF23598"/>
    </source>
</evidence>
<reference evidence="3 4" key="1">
    <citation type="submission" date="2024-02" db="EMBL/GenBank/DDBJ databases">
        <authorList>
            <person name="Vignale AGUSTIN F."/>
            <person name="Sosa J E."/>
            <person name="Modenutti C."/>
        </authorList>
    </citation>
    <scope>NUCLEOTIDE SEQUENCE [LARGE SCALE GENOMIC DNA]</scope>
</reference>
<dbReference type="Pfam" id="PF23598">
    <property type="entry name" value="LRR_14"/>
    <property type="match status" value="1"/>
</dbReference>
<dbReference type="SUPFAM" id="SSF52058">
    <property type="entry name" value="L domain-like"/>
    <property type="match status" value="1"/>
</dbReference>
<protein>
    <recommendedName>
        <fullName evidence="2">Disease resistance R13L4/SHOC-2-like LRR domain-containing protein</fullName>
    </recommendedName>
</protein>
<accession>A0ABC8U920</accession>
<gene>
    <name evidence="3" type="ORF">ILEXP_LOCUS45273</name>
</gene>
<dbReference type="PANTHER" id="PTHR47186:SF50">
    <property type="entry name" value="FBD DOMAIN-CONTAINING PROTEIN"/>
    <property type="match status" value="1"/>
</dbReference>
<feature type="domain" description="Disease resistance R13L4/SHOC-2-like LRR" evidence="2">
    <location>
        <begin position="99"/>
        <end position="381"/>
    </location>
</feature>
<organism evidence="3 4">
    <name type="scientific">Ilex paraguariensis</name>
    <name type="common">yerba mate</name>
    <dbReference type="NCBI Taxonomy" id="185542"/>
    <lineage>
        <taxon>Eukaryota</taxon>
        <taxon>Viridiplantae</taxon>
        <taxon>Streptophyta</taxon>
        <taxon>Embryophyta</taxon>
        <taxon>Tracheophyta</taxon>
        <taxon>Spermatophyta</taxon>
        <taxon>Magnoliopsida</taxon>
        <taxon>eudicotyledons</taxon>
        <taxon>Gunneridae</taxon>
        <taxon>Pentapetalae</taxon>
        <taxon>asterids</taxon>
        <taxon>campanulids</taxon>
        <taxon>Aquifoliales</taxon>
        <taxon>Aquifoliaceae</taxon>
        <taxon>Ilex</taxon>
    </lineage>
</organism>
<comment type="caution">
    <text evidence="3">The sequence shown here is derived from an EMBL/GenBank/DDBJ whole genome shotgun (WGS) entry which is preliminary data.</text>
</comment>
<dbReference type="Proteomes" id="UP001642360">
    <property type="component" value="Unassembled WGS sequence"/>
</dbReference>
<keyword evidence="4" id="KW-1185">Reference proteome</keyword>
<evidence type="ECO:0000313" key="3">
    <source>
        <dbReference type="EMBL" id="CAK9175471.1"/>
    </source>
</evidence>
<evidence type="ECO:0000256" key="1">
    <source>
        <dbReference type="ARBA" id="ARBA00022737"/>
    </source>
</evidence>
<evidence type="ECO:0000313" key="4">
    <source>
        <dbReference type="Proteomes" id="UP001642360"/>
    </source>
</evidence>
<dbReference type="PANTHER" id="PTHR47186">
    <property type="entry name" value="LEUCINE-RICH REPEAT-CONTAINING PROTEIN 57"/>
    <property type="match status" value="1"/>
</dbReference>
<dbReference type="AlphaFoldDB" id="A0ABC8U920"/>
<dbReference type="InterPro" id="IPR055414">
    <property type="entry name" value="LRR_R13L4/SHOC2-like"/>
</dbReference>
<proteinExistence type="predicted"/>